<feature type="region of interest" description="Disordered" evidence="1">
    <location>
        <begin position="1"/>
        <end position="54"/>
    </location>
</feature>
<dbReference type="Proteomes" id="UP001179952">
    <property type="component" value="Unassembled WGS sequence"/>
</dbReference>
<reference evidence="2" key="2">
    <citation type="submission" date="2023-06" db="EMBL/GenBank/DDBJ databases">
        <authorList>
            <person name="Ma L."/>
            <person name="Liu K.-W."/>
            <person name="Li Z."/>
            <person name="Hsiao Y.-Y."/>
            <person name="Qi Y."/>
            <person name="Fu T."/>
            <person name="Tang G."/>
            <person name="Zhang D."/>
            <person name="Sun W.-H."/>
            <person name="Liu D.-K."/>
            <person name="Li Y."/>
            <person name="Chen G.-Z."/>
            <person name="Liu X.-D."/>
            <person name="Liao X.-Y."/>
            <person name="Jiang Y.-T."/>
            <person name="Yu X."/>
            <person name="Hao Y."/>
            <person name="Huang J."/>
            <person name="Zhao X.-W."/>
            <person name="Ke S."/>
            <person name="Chen Y.-Y."/>
            <person name="Wu W.-L."/>
            <person name="Hsu J.-L."/>
            <person name="Lin Y.-F."/>
            <person name="Huang M.-D."/>
            <person name="Li C.-Y."/>
            <person name="Huang L."/>
            <person name="Wang Z.-W."/>
            <person name="Zhao X."/>
            <person name="Zhong W.-Y."/>
            <person name="Peng D.-H."/>
            <person name="Ahmad S."/>
            <person name="Lan S."/>
            <person name="Zhang J.-S."/>
            <person name="Tsai W.-C."/>
            <person name="Van De Peer Y."/>
            <person name="Liu Z.-J."/>
        </authorList>
    </citation>
    <scope>NUCLEOTIDE SEQUENCE</scope>
    <source>
        <strain evidence="2">SCP</strain>
        <tissue evidence="2">Leaves</tissue>
    </source>
</reference>
<comment type="caution">
    <text evidence="2">The sequence shown here is derived from an EMBL/GenBank/DDBJ whole genome shotgun (WGS) entry which is preliminary data.</text>
</comment>
<name>A0AAV9BWQ5_ACOGR</name>
<evidence type="ECO:0000313" key="3">
    <source>
        <dbReference type="Proteomes" id="UP001179952"/>
    </source>
</evidence>
<dbReference type="EMBL" id="JAUJYN010000001">
    <property type="protein sequence ID" value="KAK1280384.1"/>
    <property type="molecule type" value="Genomic_DNA"/>
</dbReference>
<evidence type="ECO:0000256" key="1">
    <source>
        <dbReference type="SAM" id="MobiDB-lite"/>
    </source>
</evidence>
<gene>
    <name evidence="2" type="ORF">QJS04_geneDACA015063</name>
</gene>
<sequence length="54" mass="5878">MQHSPSVRNSRPDQAFFEGGGGTRSPDQGKYGELDGQDDASEFLPLKRVKNGGR</sequence>
<proteinExistence type="predicted"/>
<protein>
    <submittedName>
        <fullName evidence="2">Uncharacterized protein</fullName>
    </submittedName>
</protein>
<organism evidence="2 3">
    <name type="scientific">Acorus gramineus</name>
    <name type="common">Dwarf sweet flag</name>
    <dbReference type="NCBI Taxonomy" id="55184"/>
    <lineage>
        <taxon>Eukaryota</taxon>
        <taxon>Viridiplantae</taxon>
        <taxon>Streptophyta</taxon>
        <taxon>Embryophyta</taxon>
        <taxon>Tracheophyta</taxon>
        <taxon>Spermatophyta</taxon>
        <taxon>Magnoliopsida</taxon>
        <taxon>Liliopsida</taxon>
        <taxon>Acoraceae</taxon>
        <taxon>Acorus</taxon>
    </lineage>
</organism>
<dbReference type="AlphaFoldDB" id="A0AAV9BWQ5"/>
<accession>A0AAV9BWQ5</accession>
<reference evidence="2" key="1">
    <citation type="journal article" date="2023" name="Nat. Commun.">
        <title>Diploid and tetraploid genomes of Acorus and the evolution of monocots.</title>
        <authorList>
            <person name="Ma L."/>
            <person name="Liu K.W."/>
            <person name="Li Z."/>
            <person name="Hsiao Y.Y."/>
            <person name="Qi Y."/>
            <person name="Fu T."/>
            <person name="Tang G.D."/>
            <person name="Zhang D."/>
            <person name="Sun W.H."/>
            <person name="Liu D.K."/>
            <person name="Li Y."/>
            <person name="Chen G.Z."/>
            <person name="Liu X.D."/>
            <person name="Liao X.Y."/>
            <person name="Jiang Y.T."/>
            <person name="Yu X."/>
            <person name="Hao Y."/>
            <person name="Huang J."/>
            <person name="Zhao X.W."/>
            <person name="Ke S."/>
            <person name="Chen Y.Y."/>
            <person name="Wu W.L."/>
            <person name="Hsu J.L."/>
            <person name="Lin Y.F."/>
            <person name="Huang M.D."/>
            <person name="Li C.Y."/>
            <person name="Huang L."/>
            <person name="Wang Z.W."/>
            <person name="Zhao X."/>
            <person name="Zhong W.Y."/>
            <person name="Peng D.H."/>
            <person name="Ahmad S."/>
            <person name="Lan S."/>
            <person name="Zhang J.S."/>
            <person name="Tsai W.C."/>
            <person name="Van de Peer Y."/>
            <person name="Liu Z.J."/>
        </authorList>
    </citation>
    <scope>NUCLEOTIDE SEQUENCE</scope>
    <source>
        <strain evidence="2">SCP</strain>
    </source>
</reference>
<keyword evidence="3" id="KW-1185">Reference proteome</keyword>
<evidence type="ECO:0000313" key="2">
    <source>
        <dbReference type="EMBL" id="KAK1280384.1"/>
    </source>
</evidence>